<dbReference type="AlphaFoldDB" id="A0A8T0TLE0"/>
<keyword evidence="2" id="KW-1185">Reference proteome</keyword>
<organism evidence="1 2">
    <name type="scientific">Panicum virgatum</name>
    <name type="common">Blackwell switchgrass</name>
    <dbReference type="NCBI Taxonomy" id="38727"/>
    <lineage>
        <taxon>Eukaryota</taxon>
        <taxon>Viridiplantae</taxon>
        <taxon>Streptophyta</taxon>
        <taxon>Embryophyta</taxon>
        <taxon>Tracheophyta</taxon>
        <taxon>Spermatophyta</taxon>
        <taxon>Magnoliopsida</taxon>
        <taxon>Liliopsida</taxon>
        <taxon>Poales</taxon>
        <taxon>Poaceae</taxon>
        <taxon>PACMAD clade</taxon>
        <taxon>Panicoideae</taxon>
        <taxon>Panicodae</taxon>
        <taxon>Paniceae</taxon>
        <taxon>Panicinae</taxon>
        <taxon>Panicum</taxon>
        <taxon>Panicum sect. Hiantes</taxon>
    </lineage>
</organism>
<sequence length="195" mass="22992">MEESSSLPADLLDKKTFIQTELQKLLEEEEEYWHKRSNLNWLLQGDNNMAFFQKVANGKKRKNTIFCLQKDEESIVEDEKILEHATMYYKDLFGPSENPTFKLDSSCWDEQDKVTQEENDLLCRPFTLDEIQTVIFSLEKNSAPGSDHIPVEFYQNCWEIIKEDTMDMFLEFEIHNLDLGRLNYGVITLIRSYPS</sequence>
<evidence type="ECO:0000313" key="1">
    <source>
        <dbReference type="EMBL" id="KAG2612762.1"/>
    </source>
</evidence>
<accession>A0A8T0TLE0</accession>
<name>A0A8T0TLE0_PANVG</name>
<dbReference type="Proteomes" id="UP000823388">
    <property type="component" value="Chromosome 4K"/>
</dbReference>
<evidence type="ECO:0000313" key="2">
    <source>
        <dbReference type="Proteomes" id="UP000823388"/>
    </source>
</evidence>
<reference evidence="1" key="1">
    <citation type="submission" date="2020-05" db="EMBL/GenBank/DDBJ databases">
        <title>WGS assembly of Panicum virgatum.</title>
        <authorList>
            <person name="Lovell J.T."/>
            <person name="Jenkins J."/>
            <person name="Shu S."/>
            <person name="Juenger T.E."/>
            <person name="Schmutz J."/>
        </authorList>
    </citation>
    <scope>NUCLEOTIDE SEQUENCE</scope>
    <source>
        <strain evidence="1">AP13</strain>
    </source>
</reference>
<dbReference type="EMBL" id="CM029043">
    <property type="protein sequence ID" value="KAG2612762.1"/>
    <property type="molecule type" value="Genomic_DNA"/>
</dbReference>
<gene>
    <name evidence="1" type="ORF">PVAP13_4KG305410</name>
</gene>
<protein>
    <submittedName>
        <fullName evidence="1">Uncharacterized protein</fullName>
    </submittedName>
</protein>
<proteinExistence type="predicted"/>
<comment type="caution">
    <text evidence="1">The sequence shown here is derived from an EMBL/GenBank/DDBJ whole genome shotgun (WGS) entry which is preliminary data.</text>
</comment>